<dbReference type="Gene3D" id="1.10.460.10">
    <property type="entry name" value="Topoisomerase I, domain 2"/>
    <property type="match status" value="1"/>
</dbReference>
<dbReference type="AlphaFoldDB" id="A0A376RHI4"/>
<evidence type="ECO:0000313" key="3">
    <source>
        <dbReference type="Proteomes" id="UP000254159"/>
    </source>
</evidence>
<evidence type="ECO:0000256" key="1">
    <source>
        <dbReference type="SAM" id="MobiDB-lite"/>
    </source>
</evidence>
<dbReference type="GO" id="GO:0016853">
    <property type="term" value="F:isomerase activity"/>
    <property type="evidence" value="ECO:0007669"/>
    <property type="project" value="UniProtKB-KW"/>
</dbReference>
<reference evidence="2 3" key="1">
    <citation type="submission" date="2018-06" db="EMBL/GenBank/DDBJ databases">
        <authorList>
            <consortium name="Pathogen Informatics"/>
            <person name="Doyle S."/>
        </authorList>
    </citation>
    <scope>NUCLEOTIDE SEQUENCE [LARGE SCALE GENOMIC DNA]</scope>
    <source>
        <strain evidence="2 3">NCTC10865</strain>
    </source>
</reference>
<gene>
    <name evidence="2" type="primary">topB_4</name>
    <name evidence="2" type="ORF">NCTC10865_02805</name>
</gene>
<organism evidence="2 3">
    <name type="scientific">Escherichia coli</name>
    <dbReference type="NCBI Taxonomy" id="562"/>
    <lineage>
        <taxon>Bacteria</taxon>
        <taxon>Pseudomonadati</taxon>
        <taxon>Pseudomonadota</taxon>
        <taxon>Gammaproteobacteria</taxon>
        <taxon>Enterobacterales</taxon>
        <taxon>Enterobacteriaceae</taxon>
        <taxon>Escherichia</taxon>
    </lineage>
</organism>
<evidence type="ECO:0000313" key="2">
    <source>
        <dbReference type="EMBL" id="STI17501.1"/>
    </source>
</evidence>
<dbReference type="EMBL" id="UGCD01000002">
    <property type="protein sequence ID" value="STI17501.1"/>
    <property type="molecule type" value="Genomic_DNA"/>
</dbReference>
<dbReference type="SUPFAM" id="SSF56712">
    <property type="entry name" value="Prokaryotic type I DNA topoisomerase"/>
    <property type="match status" value="1"/>
</dbReference>
<keyword evidence="2" id="KW-0413">Isomerase</keyword>
<dbReference type="InterPro" id="IPR023405">
    <property type="entry name" value="Topo_IA_core_domain"/>
</dbReference>
<name>A0A376RHI4_ECOLX</name>
<dbReference type="InterPro" id="IPR013824">
    <property type="entry name" value="Topo_IA_cen_sub1"/>
</dbReference>
<dbReference type="EC" id="5.99.1.2" evidence="2"/>
<accession>A0A376RHI4</accession>
<proteinExistence type="predicted"/>
<feature type="region of interest" description="Disordered" evidence="1">
    <location>
        <begin position="51"/>
        <end position="93"/>
    </location>
</feature>
<sequence>MATRPDMTAHWESVLTQISEKQCRYQDFMQPLVGTLYQLIDQAKRTPVRQFRGIVAPGSGGSADKKKAAPRKRSAKKSPPADEVGSGGDSVSE</sequence>
<dbReference type="Proteomes" id="UP000254159">
    <property type="component" value="Unassembled WGS sequence"/>
</dbReference>
<protein>
    <submittedName>
        <fullName evidence="2">DNA topoisomerase III</fullName>
        <ecNumber evidence="2">5.99.1.2</ecNumber>
    </submittedName>
</protein>